<accession>A0AAE0MF61</accession>
<organism evidence="3 4">
    <name type="scientific">Apodospora peruviana</name>
    <dbReference type="NCBI Taxonomy" id="516989"/>
    <lineage>
        <taxon>Eukaryota</taxon>
        <taxon>Fungi</taxon>
        <taxon>Dikarya</taxon>
        <taxon>Ascomycota</taxon>
        <taxon>Pezizomycotina</taxon>
        <taxon>Sordariomycetes</taxon>
        <taxon>Sordariomycetidae</taxon>
        <taxon>Sordariales</taxon>
        <taxon>Lasiosphaeriaceae</taxon>
        <taxon>Apodospora</taxon>
    </lineage>
</organism>
<evidence type="ECO:0000256" key="2">
    <source>
        <dbReference type="SAM" id="Phobius"/>
    </source>
</evidence>
<protein>
    <submittedName>
        <fullName evidence="3">Uncharacterized protein</fullName>
    </submittedName>
</protein>
<evidence type="ECO:0000313" key="3">
    <source>
        <dbReference type="EMBL" id="KAK3328789.1"/>
    </source>
</evidence>
<feature type="region of interest" description="Disordered" evidence="1">
    <location>
        <begin position="272"/>
        <end position="328"/>
    </location>
</feature>
<reference evidence="3" key="2">
    <citation type="submission" date="2023-06" db="EMBL/GenBank/DDBJ databases">
        <authorList>
            <consortium name="Lawrence Berkeley National Laboratory"/>
            <person name="Haridas S."/>
            <person name="Hensen N."/>
            <person name="Bonometti L."/>
            <person name="Westerberg I."/>
            <person name="Brannstrom I.O."/>
            <person name="Guillou S."/>
            <person name="Cros-Aarteil S."/>
            <person name="Calhoun S."/>
            <person name="Kuo A."/>
            <person name="Mondo S."/>
            <person name="Pangilinan J."/>
            <person name="Riley R."/>
            <person name="Labutti K."/>
            <person name="Andreopoulos B."/>
            <person name="Lipzen A."/>
            <person name="Chen C."/>
            <person name="Yanf M."/>
            <person name="Daum C."/>
            <person name="Ng V."/>
            <person name="Clum A."/>
            <person name="Steindorff A."/>
            <person name="Ohm R."/>
            <person name="Martin F."/>
            <person name="Silar P."/>
            <person name="Natvig D."/>
            <person name="Lalanne C."/>
            <person name="Gautier V."/>
            <person name="Ament-Velasquez S.L."/>
            <person name="Kruys A."/>
            <person name="Hutchinson M.I."/>
            <person name="Powell A.J."/>
            <person name="Barry K."/>
            <person name="Miller A.N."/>
            <person name="Grigoriev I.V."/>
            <person name="Debuchy R."/>
            <person name="Gladieux P."/>
            <person name="Thoren M.H."/>
            <person name="Johannesson H."/>
        </authorList>
    </citation>
    <scope>NUCLEOTIDE SEQUENCE</scope>
    <source>
        <strain evidence="3">CBS 118394</strain>
    </source>
</reference>
<keyword evidence="2" id="KW-0472">Membrane</keyword>
<dbReference type="Proteomes" id="UP001283341">
    <property type="component" value="Unassembled WGS sequence"/>
</dbReference>
<keyword evidence="2" id="KW-0812">Transmembrane</keyword>
<dbReference type="AlphaFoldDB" id="A0AAE0MF61"/>
<evidence type="ECO:0000313" key="4">
    <source>
        <dbReference type="Proteomes" id="UP001283341"/>
    </source>
</evidence>
<comment type="caution">
    <text evidence="3">The sequence shown here is derived from an EMBL/GenBank/DDBJ whole genome shotgun (WGS) entry which is preliminary data.</text>
</comment>
<reference evidence="3" key="1">
    <citation type="journal article" date="2023" name="Mol. Phylogenet. Evol.">
        <title>Genome-scale phylogeny and comparative genomics of the fungal order Sordariales.</title>
        <authorList>
            <person name="Hensen N."/>
            <person name="Bonometti L."/>
            <person name="Westerberg I."/>
            <person name="Brannstrom I.O."/>
            <person name="Guillou S."/>
            <person name="Cros-Aarteil S."/>
            <person name="Calhoun S."/>
            <person name="Haridas S."/>
            <person name="Kuo A."/>
            <person name="Mondo S."/>
            <person name="Pangilinan J."/>
            <person name="Riley R."/>
            <person name="LaButti K."/>
            <person name="Andreopoulos B."/>
            <person name="Lipzen A."/>
            <person name="Chen C."/>
            <person name="Yan M."/>
            <person name="Daum C."/>
            <person name="Ng V."/>
            <person name="Clum A."/>
            <person name="Steindorff A."/>
            <person name="Ohm R.A."/>
            <person name="Martin F."/>
            <person name="Silar P."/>
            <person name="Natvig D.O."/>
            <person name="Lalanne C."/>
            <person name="Gautier V."/>
            <person name="Ament-Velasquez S.L."/>
            <person name="Kruys A."/>
            <person name="Hutchinson M.I."/>
            <person name="Powell A.J."/>
            <person name="Barry K."/>
            <person name="Miller A.N."/>
            <person name="Grigoriev I.V."/>
            <person name="Debuchy R."/>
            <person name="Gladieux P."/>
            <person name="Hiltunen Thoren M."/>
            <person name="Johannesson H."/>
        </authorList>
    </citation>
    <scope>NUCLEOTIDE SEQUENCE</scope>
    <source>
        <strain evidence="3">CBS 118394</strain>
    </source>
</reference>
<gene>
    <name evidence="3" type="ORF">B0H66DRAFT_596404</name>
</gene>
<keyword evidence="4" id="KW-1185">Reference proteome</keyword>
<feature type="compositionally biased region" description="Polar residues" evidence="1">
    <location>
        <begin position="272"/>
        <end position="281"/>
    </location>
</feature>
<keyword evidence="2" id="KW-1133">Transmembrane helix</keyword>
<feature type="compositionally biased region" description="Polar residues" evidence="1">
    <location>
        <begin position="310"/>
        <end position="320"/>
    </location>
</feature>
<evidence type="ECO:0000256" key="1">
    <source>
        <dbReference type="SAM" id="MobiDB-lite"/>
    </source>
</evidence>
<feature type="transmembrane region" description="Helical" evidence="2">
    <location>
        <begin position="43"/>
        <end position="63"/>
    </location>
</feature>
<name>A0AAE0MF61_9PEZI</name>
<sequence>MSRLFGIARTVFRSRQLARKVGNGEQITFHKVKVKRAKYGTRFSRFVYGAAATYICVSIYHAVVIKPLADSLAGLEDMKLKEEEEEEEEVDEEEEEEDLFIPLPLTTMRVRPQPYAGTDPEWQEFARVAKDKDLQSKMRLELSQKAYRLVSNARALVHRYGKPVQLRKAWLDIDYPYYPPPEYIRAGIEISDEAISLVVKPRDTNSARSEERVLWPKPLALAMWAYVTTAVQGHTRTVASKLGIELWGSDGPLTKGNTTTMAATQANDVQKSIQALRQQATKRPGDVKDPASMVPPGGPPALKTPLPAASNETQGGSSDSSPEKKGVQWPEKYSPMFMAFLRRYQQVYGTMRNYPPRGSIAVSGLVEVDLERAWVVVDVLAWFDPKTEAYDEASMVMRIRRIQAKQQYPYR</sequence>
<dbReference type="EMBL" id="JAUEDM010000001">
    <property type="protein sequence ID" value="KAK3328789.1"/>
    <property type="molecule type" value="Genomic_DNA"/>
</dbReference>
<proteinExistence type="predicted"/>